<protein>
    <submittedName>
        <fullName evidence="4">Secreted protein</fullName>
    </submittedName>
</protein>
<evidence type="ECO:0000313" key="3">
    <source>
        <dbReference type="Proteomes" id="UP000050794"/>
    </source>
</evidence>
<accession>A0A183U8G8</accession>
<evidence type="ECO:0000313" key="2">
    <source>
        <dbReference type="EMBL" id="VDM32275.1"/>
    </source>
</evidence>
<sequence>MRFARMLAPGRFQRMMGRGSTMAGSSAQLGALAGATTLASKSATQLLDRDALVTLIMLFFVDPARLSAQRLQVNERLAVFAFTLLSYLAVHANRDSSDRLLTSSSWKKLRSQHSSDNNLTNTGNLCNNQQSHFMSSRRNQPSKNRGNCAMLILHK</sequence>
<organism evidence="3 4">
    <name type="scientific">Toxocara canis</name>
    <name type="common">Canine roundworm</name>
    <dbReference type="NCBI Taxonomy" id="6265"/>
    <lineage>
        <taxon>Eukaryota</taxon>
        <taxon>Metazoa</taxon>
        <taxon>Ecdysozoa</taxon>
        <taxon>Nematoda</taxon>
        <taxon>Chromadorea</taxon>
        <taxon>Rhabditida</taxon>
        <taxon>Spirurina</taxon>
        <taxon>Ascaridomorpha</taxon>
        <taxon>Ascaridoidea</taxon>
        <taxon>Toxocaridae</taxon>
        <taxon>Toxocara</taxon>
    </lineage>
</organism>
<evidence type="ECO:0000256" key="1">
    <source>
        <dbReference type="SAM" id="MobiDB-lite"/>
    </source>
</evidence>
<name>A0A183U8G8_TOXCA</name>
<keyword evidence="3" id="KW-1185">Reference proteome</keyword>
<dbReference type="Proteomes" id="UP000050794">
    <property type="component" value="Unassembled WGS sequence"/>
</dbReference>
<dbReference type="EMBL" id="UYWY01009051">
    <property type="protein sequence ID" value="VDM32275.1"/>
    <property type="molecule type" value="Genomic_DNA"/>
</dbReference>
<feature type="compositionally biased region" description="Polar residues" evidence="1">
    <location>
        <begin position="129"/>
        <end position="145"/>
    </location>
</feature>
<feature type="region of interest" description="Disordered" evidence="1">
    <location>
        <begin position="111"/>
        <end position="147"/>
    </location>
</feature>
<evidence type="ECO:0000313" key="4">
    <source>
        <dbReference type="WBParaSite" id="TCNE_0000478801-mRNA-1"/>
    </source>
</evidence>
<dbReference type="WBParaSite" id="TCNE_0000478801-mRNA-1">
    <property type="protein sequence ID" value="TCNE_0000478801-mRNA-1"/>
    <property type="gene ID" value="TCNE_0000478801"/>
</dbReference>
<feature type="compositionally biased region" description="Low complexity" evidence="1">
    <location>
        <begin position="117"/>
        <end position="128"/>
    </location>
</feature>
<proteinExistence type="predicted"/>
<dbReference type="AlphaFoldDB" id="A0A183U8G8"/>
<reference evidence="4" key="1">
    <citation type="submission" date="2016-06" db="UniProtKB">
        <authorList>
            <consortium name="WormBaseParasite"/>
        </authorList>
    </citation>
    <scope>IDENTIFICATION</scope>
</reference>
<gene>
    <name evidence="2" type="ORF">TCNE_LOCUS4789</name>
</gene>
<reference evidence="2 3" key="2">
    <citation type="submission" date="2018-11" db="EMBL/GenBank/DDBJ databases">
        <authorList>
            <consortium name="Pathogen Informatics"/>
        </authorList>
    </citation>
    <scope>NUCLEOTIDE SEQUENCE [LARGE SCALE GENOMIC DNA]</scope>
</reference>